<dbReference type="Proteomes" id="UP000053660">
    <property type="component" value="Unassembled WGS sequence"/>
</dbReference>
<accession>A0A0B1TR06</accession>
<evidence type="ECO:0000313" key="2">
    <source>
        <dbReference type="Proteomes" id="UP000053660"/>
    </source>
</evidence>
<gene>
    <name evidence="1" type="ORF">OESDEN_01478</name>
</gene>
<dbReference type="AlphaFoldDB" id="A0A0B1TR06"/>
<keyword evidence="2" id="KW-1185">Reference proteome</keyword>
<sequence>MSTAYSCHNEESLGGTLEAQYRSALLELETARDENCALKAKIRRQYKQIELLTQQDETNSAMNTFNNKLEKMDMKEG</sequence>
<proteinExistence type="predicted"/>
<dbReference type="EMBL" id="KN549300">
    <property type="protein sequence ID" value="KHJ98541.1"/>
    <property type="molecule type" value="Genomic_DNA"/>
</dbReference>
<protein>
    <submittedName>
        <fullName evidence="1">Uncharacterized protein</fullName>
    </submittedName>
</protein>
<organism evidence="1 2">
    <name type="scientific">Oesophagostomum dentatum</name>
    <name type="common">Nodular worm</name>
    <dbReference type="NCBI Taxonomy" id="61180"/>
    <lineage>
        <taxon>Eukaryota</taxon>
        <taxon>Metazoa</taxon>
        <taxon>Ecdysozoa</taxon>
        <taxon>Nematoda</taxon>
        <taxon>Chromadorea</taxon>
        <taxon>Rhabditida</taxon>
        <taxon>Rhabditina</taxon>
        <taxon>Rhabditomorpha</taxon>
        <taxon>Strongyloidea</taxon>
        <taxon>Strongylidae</taxon>
        <taxon>Oesophagostomum</taxon>
    </lineage>
</organism>
<evidence type="ECO:0000313" key="1">
    <source>
        <dbReference type="EMBL" id="KHJ98541.1"/>
    </source>
</evidence>
<reference evidence="1 2" key="1">
    <citation type="submission" date="2014-03" db="EMBL/GenBank/DDBJ databases">
        <title>Draft genome of the hookworm Oesophagostomum dentatum.</title>
        <authorList>
            <person name="Mitreva M."/>
        </authorList>
    </citation>
    <scope>NUCLEOTIDE SEQUENCE [LARGE SCALE GENOMIC DNA]</scope>
    <source>
        <strain evidence="1 2">OD-Hann</strain>
    </source>
</reference>
<name>A0A0B1TR06_OESDE</name>
<dbReference type="OrthoDB" id="5874240at2759"/>